<organism evidence="2 3">
    <name type="scientific">Achromobacter piechaudii</name>
    <dbReference type="NCBI Taxonomy" id="72556"/>
    <lineage>
        <taxon>Bacteria</taxon>
        <taxon>Pseudomonadati</taxon>
        <taxon>Pseudomonadota</taxon>
        <taxon>Betaproteobacteria</taxon>
        <taxon>Burkholderiales</taxon>
        <taxon>Alcaligenaceae</taxon>
        <taxon>Achromobacter</taxon>
    </lineage>
</organism>
<dbReference type="Proteomes" id="UP000494105">
    <property type="component" value="Unassembled WGS sequence"/>
</dbReference>
<feature type="signal peptide" evidence="1">
    <location>
        <begin position="1"/>
        <end position="25"/>
    </location>
</feature>
<sequence>MHKPPRILMGLCAAAPLLLAPQAHAACGPAETDFSVASPLPAVPITVALDEDRVLLGKRGERVPTDSKLARIDDSGDLMPRTWADKVDWSAYRAADNAAPAAPTRLYFDADGRLCRVESYRPIRGQAVLDGGYTLTYDTAGNLTAYTQYSLASASSAQPYSANRRACLQRDAQGQLHTFIDDGCGETSNVDARRHYVRDASGRLLRVIDLVSPGQPVAVQSIDAQGKLGPRYVRRSPSYFAPNVGTALTAYPAPPHEQRDRLFPLQRERLAALPVEVHENPWRVVRIKDDLPLDADYDMTSWDPDTQIVLAEGAQSTPNGAVLSPAQQQAVWQAMAEHPWRVYFYPDPASRAMLLPAMAPEQWQACSDPANTAPNACAD</sequence>
<reference evidence="2 3" key="1">
    <citation type="submission" date="2020-04" db="EMBL/GenBank/DDBJ databases">
        <authorList>
            <person name="De Canck E."/>
        </authorList>
    </citation>
    <scope>NUCLEOTIDE SEQUENCE [LARGE SCALE GENOMIC DNA]</scope>
    <source>
        <strain evidence="2 3">LMG 1861</strain>
    </source>
</reference>
<evidence type="ECO:0000313" key="3">
    <source>
        <dbReference type="Proteomes" id="UP000494105"/>
    </source>
</evidence>
<dbReference type="EMBL" id="CADILD010000004">
    <property type="protein sequence ID" value="CAB3920392.1"/>
    <property type="molecule type" value="Genomic_DNA"/>
</dbReference>
<keyword evidence="1" id="KW-0732">Signal</keyword>
<protein>
    <submittedName>
        <fullName evidence="2">Uncharacterized protein</fullName>
    </submittedName>
</protein>
<evidence type="ECO:0000313" key="2">
    <source>
        <dbReference type="EMBL" id="CAB3920392.1"/>
    </source>
</evidence>
<name>A0A6S7EU77_9BURK</name>
<feature type="chain" id="PRO_5028914274" evidence="1">
    <location>
        <begin position="26"/>
        <end position="379"/>
    </location>
</feature>
<accession>A0A6S7EU77</accession>
<proteinExistence type="predicted"/>
<evidence type="ECO:0000256" key="1">
    <source>
        <dbReference type="SAM" id="SignalP"/>
    </source>
</evidence>
<gene>
    <name evidence="2" type="ORF">LMG1861_05360</name>
</gene>
<dbReference type="RefSeq" id="WP_244976791.1">
    <property type="nucleotide sequence ID" value="NZ_CADILD010000004.1"/>
</dbReference>
<dbReference type="AlphaFoldDB" id="A0A6S7EU77"/>